<feature type="coiled-coil region" evidence="2">
    <location>
        <begin position="295"/>
        <end position="364"/>
    </location>
</feature>
<gene>
    <name evidence="4" type="primary">RUFY1</name>
    <name evidence="4" type="ORF">TR112456</name>
</gene>
<dbReference type="PANTHER" id="PTHR45956">
    <property type="entry name" value="RUN AND FYVE DOMAIN-CONTAINING PROTEIN 2-LIKE PROTEIN"/>
    <property type="match status" value="1"/>
</dbReference>
<evidence type="ECO:0000256" key="2">
    <source>
        <dbReference type="SAM" id="Coils"/>
    </source>
</evidence>
<evidence type="ECO:0000259" key="3">
    <source>
        <dbReference type="PROSITE" id="PS50826"/>
    </source>
</evidence>
<reference evidence="4" key="1">
    <citation type="submission" date="2016-01" db="EMBL/GenBank/DDBJ databases">
        <title>Reference transcriptome for the parasite Schistocephalus solidus: insights into the molecular evolution of parasitism.</title>
        <authorList>
            <person name="Hebert F.O."/>
            <person name="Grambauer S."/>
            <person name="Barber I."/>
            <person name="Landry C.R."/>
            <person name="Aubin-Horth N."/>
        </authorList>
    </citation>
    <scope>NUCLEOTIDE SEQUENCE</scope>
</reference>
<dbReference type="Pfam" id="PF02759">
    <property type="entry name" value="RUN"/>
    <property type="match status" value="1"/>
</dbReference>
<dbReference type="AlphaFoldDB" id="A0A0X3Q0L6"/>
<dbReference type="InterPro" id="IPR004012">
    <property type="entry name" value="Run_dom"/>
</dbReference>
<dbReference type="Gene3D" id="1.20.58.900">
    <property type="match status" value="1"/>
</dbReference>
<proteinExistence type="predicted"/>
<feature type="non-terminal residue" evidence="4">
    <location>
        <position position="1"/>
    </location>
</feature>
<dbReference type="InterPro" id="IPR037213">
    <property type="entry name" value="Run_dom_sf"/>
</dbReference>
<accession>A0A0X3Q0L6</accession>
<sequence length="416" mass="47171">AQQTLDRFLVHVGAFFHYLSRVCCAYWAVDCESYFVECLQVCFELMDVERRNILFALERSIAKLESLFSAQHHAVLIFDEEDEEPDSPTKEVLSQFLNVLECGLCHGIVCKRPPSQDTRSVFYLTAFSNTGNPTVNAVDPWAVICRATFPLARGRILIKDVQEIDGVQSGLGKARLWLRKALMCKNLSYLLRCLIECKDEECMLPKTPLEVSSWKENSEDPDSNRISRLYASGSLLTSSEGQQFVAALEKVDAMDFCFPVKENHARFDQPLHPIDYEACFRPFSTEPPAATNIPLSHLESQLSAVTEQKKYLEEAVNTTQSRLELSVEKRKSLAATLETTLAKINEMEAEKAALVARIKSLEEENNRLMSFVVRQSKAVNKDMQVVRETFQVSNSNLYSRNAELEALLSAESKRRM</sequence>
<dbReference type="EMBL" id="GEEE01005522">
    <property type="protein sequence ID" value="JAP57703.1"/>
    <property type="molecule type" value="Transcribed_RNA"/>
</dbReference>
<feature type="domain" description="RUN" evidence="3">
    <location>
        <begin position="87"/>
        <end position="263"/>
    </location>
</feature>
<protein>
    <submittedName>
        <fullName evidence="4">RUN and FYVE domain-containing protein 1</fullName>
    </submittedName>
</protein>
<name>A0A0X3Q0L6_SCHSO</name>
<keyword evidence="1 2" id="KW-0175">Coiled coil</keyword>
<dbReference type="SUPFAM" id="SSF140741">
    <property type="entry name" value="RUN domain-like"/>
    <property type="match status" value="1"/>
</dbReference>
<dbReference type="PANTHER" id="PTHR45956:SF6">
    <property type="entry name" value="RUN DOMAIN-CONTAINING PROTEIN"/>
    <property type="match status" value="1"/>
</dbReference>
<evidence type="ECO:0000256" key="1">
    <source>
        <dbReference type="ARBA" id="ARBA00023054"/>
    </source>
</evidence>
<evidence type="ECO:0000313" key="4">
    <source>
        <dbReference type="EMBL" id="JAP57703.1"/>
    </source>
</evidence>
<organism evidence="4">
    <name type="scientific">Schistocephalus solidus</name>
    <name type="common">Tapeworm</name>
    <dbReference type="NCBI Taxonomy" id="70667"/>
    <lineage>
        <taxon>Eukaryota</taxon>
        <taxon>Metazoa</taxon>
        <taxon>Spiralia</taxon>
        <taxon>Lophotrochozoa</taxon>
        <taxon>Platyhelminthes</taxon>
        <taxon>Cestoda</taxon>
        <taxon>Eucestoda</taxon>
        <taxon>Diphyllobothriidea</taxon>
        <taxon>Diphyllobothriidae</taxon>
        <taxon>Schistocephalus</taxon>
    </lineage>
</organism>
<dbReference type="PROSITE" id="PS50826">
    <property type="entry name" value="RUN"/>
    <property type="match status" value="1"/>
</dbReference>
<dbReference type="InterPro" id="IPR047335">
    <property type="entry name" value="RUFY1-3"/>
</dbReference>